<evidence type="ECO:0000259" key="7">
    <source>
        <dbReference type="Pfam" id="PF02837"/>
    </source>
</evidence>
<dbReference type="InterPro" id="IPR013783">
    <property type="entry name" value="Ig-like_fold"/>
</dbReference>
<dbReference type="InterPro" id="IPR006102">
    <property type="entry name" value="Ig-like_GH2"/>
</dbReference>
<dbReference type="InterPro" id="IPR017853">
    <property type="entry name" value="GH"/>
</dbReference>
<reference evidence="8 9" key="1">
    <citation type="submission" date="2019-11" db="EMBL/GenBank/DDBJ databases">
        <title>Pedobacter sp. HMF7647 Genome sequencing and assembly.</title>
        <authorList>
            <person name="Kang H."/>
            <person name="Kim H."/>
            <person name="Joh K."/>
        </authorList>
    </citation>
    <scope>NUCLEOTIDE SEQUENCE [LARGE SCALE GENOMIC DNA]</scope>
    <source>
        <strain evidence="8 9">HMF7647</strain>
    </source>
</reference>
<dbReference type="InterPro" id="IPR008979">
    <property type="entry name" value="Galactose-bd-like_sf"/>
</dbReference>
<proteinExistence type="inferred from homology"/>
<dbReference type="EMBL" id="WVHT01000004">
    <property type="protein sequence ID" value="MXV51472.1"/>
    <property type="molecule type" value="Genomic_DNA"/>
</dbReference>
<dbReference type="RefSeq" id="WP_160844640.1">
    <property type="nucleotide sequence ID" value="NZ_WVHT01000004.1"/>
</dbReference>
<dbReference type="Pfam" id="PF02837">
    <property type="entry name" value="Glyco_hydro_2_N"/>
    <property type="match status" value="1"/>
</dbReference>
<dbReference type="SUPFAM" id="SSF51445">
    <property type="entry name" value="(Trans)glycosidases"/>
    <property type="match status" value="1"/>
</dbReference>
<dbReference type="GO" id="GO:0005975">
    <property type="term" value="P:carbohydrate metabolic process"/>
    <property type="evidence" value="ECO:0007669"/>
    <property type="project" value="InterPro"/>
</dbReference>
<dbReference type="SUPFAM" id="SSF49785">
    <property type="entry name" value="Galactose-binding domain-like"/>
    <property type="match status" value="2"/>
</dbReference>
<dbReference type="Proteomes" id="UP000466586">
    <property type="component" value="Unassembled WGS sequence"/>
</dbReference>
<dbReference type="InterPro" id="IPR036156">
    <property type="entry name" value="Beta-gal/glucu_dom_sf"/>
</dbReference>
<keyword evidence="4" id="KW-0732">Signal</keyword>
<name>A0A7K1YA68_9SPHI</name>
<evidence type="ECO:0000256" key="3">
    <source>
        <dbReference type="ARBA" id="ARBA00023295"/>
    </source>
</evidence>
<dbReference type="Gene3D" id="3.20.20.80">
    <property type="entry name" value="Glycosidases"/>
    <property type="match status" value="1"/>
</dbReference>
<dbReference type="PANTHER" id="PTHR42732">
    <property type="entry name" value="BETA-GALACTOSIDASE"/>
    <property type="match status" value="1"/>
</dbReference>
<evidence type="ECO:0000313" key="9">
    <source>
        <dbReference type="Proteomes" id="UP000466586"/>
    </source>
</evidence>
<feature type="chain" id="PRO_5029555405" evidence="4">
    <location>
        <begin position="21"/>
        <end position="742"/>
    </location>
</feature>
<evidence type="ECO:0000256" key="2">
    <source>
        <dbReference type="ARBA" id="ARBA00022801"/>
    </source>
</evidence>
<dbReference type="GO" id="GO:0004553">
    <property type="term" value="F:hydrolase activity, hydrolyzing O-glycosyl compounds"/>
    <property type="evidence" value="ECO:0007669"/>
    <property type="project" value="InterPro"/>
</dbReference>
<dbReference type="InterPro" id="IPR051913">
    <property type="entry name" value="GH2_Domain-Containing"/>
</dbReference>
<dbReference type="Pfam" id="PF02836">
    <property type="entry name" value="Glyco_hydro_2_C"/>
    <property type="match status" value="1"/>
</dbReference>
<feature type="domain" description="Glycoside hydrolase family 2 immunoglobulin-like beta-sandwich" evidence="5">
    <location>
        <begin position="214"/>
        <end position="305"/>
    </location>
</feature>
<keyword evidence="3" id="KW-0326">Glycosidase</keyword>
<dbReference type="SUPFAM" id="SSF49303">
    <property type="entry name" value="beta-Galactosidase/glucuronidase domain"/>
    <property type="match status" value="1"/>
</dbReference>
<accession>A0A7K1YA68</accession>
<evidence type="ECO:0000259" key="5">
    <source>
        <dbReference type="Pfam" id="PF00703"/>
    </source>
</evidence>
<keyword evidence="2 8" id="KW-0378">Hydrolase</keyword>
<dbReference type="Pfam" id="PF00703">
    <property type="entry name" value="Glyco_hydro_2"/>
    <property type="match status" value="1"/>
</dbReference>
<sequence length="742" mass="83026">MSLKKFTTAVIAVIPCFLFAQEWQPKKAVLMTKYAQDVKPDKVLAEYPRPQMQREKWMNLNGLWQFEPGKSDGETLPKGDLASKILVPFPVESALSGVMEHHERIWYKRKFIVPVSWKGEKILLHFGAVDYESEVFVNGKSLGKHTGGYDPFSFDITPYVKGSGEQELAVRVFDPTDNGGFPRGKQTLHPQGIMYTSVTGIWQTVWMEPVPQANINDIKIVPDIDKSVVKLTVSSDASGATVNVKIKEGGKEIEVASGKPNTEISVPVPNAKLWSPDSPFLYDLDISLTQNGKTTDHLSSYFGMRKISVGEEDGYKKLFLNNKFLFQLGPLDQGFWPDGGYTAPTDEALRYDLEMIKKFGYNMVRKHIKVEPYRWYYWADKLGILVWQDMPSANSYTEHTPPVDTVAYASELTRIVKTHINSPSIVTWVVFNEGQGQHNTRGLVDMVRKLDPSRLINQASGGGHFGAGDFLDIHSYPPPAVPSSKDQILACGEYGGIGFIKPGHIWKSGPTYIMIDNEKDYTDLYDQYATDLAIYRTNKGLSAAVYTEITDVEVELNGLLTYDRAVVKGAVEKISASNRKAISEKLYLKDVLPSSQNNARNWKYTFTKPDENWFAGKFNDASWKSGEGGFGTSFTPGSSVKTVWDTKDIWIRQEFTLGDLENINFDDLALYMHHDENCEVYINGVEAAVRKDVTGAYGLTPMSDASKKALIPNGKNMIAIHCHQENGGQYIDAGIVTLTKEK</sequence>
<comment type="similarity">
    <text evidence="1">Belongs to the glycosyl hydrolase 2 family.</text>
</comment>
<evidence type="ECO:0000256" key="4">
    <source>
        <dbReference type="SAM" id="SignalP"/>
    </source>
</evidence>
<organism evidence="8 9">
    <name type="scientific">Hufsiella arboris</name>
    <dbReference type="NCBI Taxonomy" id="2695275"/>
    <lineage>
        <taxon>Bacteria</taxon>
        <taxon>Pseudomonadati</taxon>
        <taxon>Bacteroidota</taxon>
        <taxon>Sphingobacteriia</taxon>
        <taxon>Sphingobacteriales</taxon>
        <taxon>Sphingobacteriaceae</taxon>
        <taxon>Hufsiella</taxon>
    </lineage>
</organism>
<dbReference type="Gene3D" id="2.60.40.10">
    <property type="entry name" value="Immunoglobulins"/>
    <property type="match status" value="1"/>
</dbReference>
<evidence type="ECO:0000313" key="8">
    <source>
        <dbReference type="EMBL" id="MXV51472.1"/>
    </source>
</evidence>
<gene>
    <name evidence="8" type="ORF">GS399_10870</name>
</gene>
<keyword evidence="9" id="KW-1185">Reference proteome</keyword>
<feature type="domain" description="Glycoside hydrolase family 2 catalytic" evidence="6">
    <location>
        <begin position="346"/>
        <end position="460"/>
    </location>
</feature>
<comment type="caution">
    <text evidence="8">The sequence shown here is derived from an EMBL/GenBank/DDBJ whole genome shotgun (WGS) entry which is preliminary data.</text>
</comment>
<dbReference type="Gene3D" id="2.60.120.260">
    <property type="entry name" value="Galactose-binding domain-like"/>
    <property type="match status" value="2"/>
</dbReference>
<evidence type="ECO:0000256" key="1">
    <source>
        <dbReference type="ARBA" id="ARBA00007401"/>
    </source>
</evidence>
<evidence type="ECO:0000259" key="6">
    <source>
        <dbReference type="Pfam" id="PF02836"/>
    </source>
</evidence>
<dbReference type="InterPro" id="IPR006104">
    <property type="entry name" value="Glyco_hydro_2_N"/>
</dbReference>
<dbReference type="AlphaFoldDB" id="A0A7K1YA68"/>
<dbReference type="InterPro" id="IPR006103">
    <property type="entry name" value="Glyco_hydro_2_cat"/>
</dbReference>
<protein>
    <submittedName>
        <fullName evidence="8">Glycoside hydrolase family 2</fullName>
    </submittedName>
</protein>
<dbReference type="PANTHER" id="PTHR42732:SF2">
    <property type="entry name" value="BETA-MANNOSIDASE"/>
    <property type="match status" value="1"/>
</dbReference>
<feature type="domain" description="Glycosyl hydrolases family 2 sugar binding" evidence="7">
    <location>
        <begin position="87"/>
        <end position="176"/>
    </location>
</feature>
<feature type="signal peptide" evidence="4">
    <location>
        <begin position="1"/>
        <end position="20"/>
    </location>
</feature>